<accession>A0A1T5BRI6</accession>
<dbReference type="Proteomes" id="UP000190044">
    <property type="component" value="Unassembled WGS sequence"/>
</dbReference>
<keyword evidence="2" id="KW-1185">Reference proteome</keyword>
<sequence length="170" mass="18436">MGGALLFEGSLSARAVPFSALPDDTLAEAIRYVGENLREADVAEIRATMVGDPAEILQASAMGSTLGWVMVNATGLPVALFGVAPHGIPGVGVPWMVATPEALKERLSWARQTRRHVDEMLEVFPTLTNHIDARNDASLDWLLWAGFDLIDAKSNHGPEGRLFLQFMKAR</sequence>
<proteinExistence type="predicted"/>
<evidence type="ECO:0008006" key="3">
    <source>
        <dbReference type="Google" id="ProtNLM"/>
    </source>
</evidence>
<dbReference type="AlphaFoldDB" id="A0A1T5BRI6"/>
<gene>
    <name evidence="1" type="ORF">SAMN06295937_100774</name>
</gene>
<name>A0A1T5BRI6_9SPHN</name>
<protein>
    <recommendedName>
        <fullName evidence="3">N-acetyltransferase domain-containing protein</fullName>
    </recommendedName>
</protein>
<evidence type="ECO:0000313" key="1">
    <source>
        <dbReference type="EMBL" id="SKB49797.1"/>
    </source>
</evidence>
<organism evidence="1 2">
    <name type="scientific">Sphingopyxis flava</name>
    <dbReference type="NCBI Taxonomy" id="1507287"/>
    <lineage>
        <taxon>Bacteria</taxon>
        <taxon>Pseudomonadati</taxon>
        <taxon>Pseudomonadota</taxon>
        <taxon>Alphaproteobacteria</taxon>
        <taxon>Sphingomonadales</taxon>
        <taxon>Sphingomonadaceae</taxon>
        <taxon>Sphingopyxis</taxon>
    </lineage>
</organism>
<evidence type="ECO:0000313" key="2">
    <source>
        <dbReference type="Proteomes" id="UP000190044"/>
    </source>
</evidence>
<reference evidence="2" key="1">
    <citation type="submission" date="2017-02" db="EMBL/GenBank/DDBJ databases">
        <authorList>
            <person name="Varghese N."/>
            <person name="Submissions S."/>
        </authorList>
    </citation>
    <scope>NUCLEOTIDE SEQUENCE [LARGE SCALE GENOMIC DNA]</scope>
    <source>
        <strain evidence="2">R11H</strain>
    </source>
</reference>
<dbReference type="EMBL" id="FUYP01000007">
    <property type="protein sequence ID" value="SKB49797.1"/>
    <property type="molecule type" value="Genomic_DNA"/>
</dbReference>